<dbReference type="PANTHER" id="PTHR30213">
    <property type="entry name" value="INNER MEMBRANE PROTEIN YHJD"/>
    <property type="match status" value="1"/>
</dbReference>
<keyword evidence="4 6" id="KW-1133">Transmembrane helix</keyword>
<feature type="transmembrane region" description="Helical" evidence="6">
    <location>
        <begin position="20"/>
        <end position="45"/>
    </location>
</feature>
<dbReference type="PANTHER" id="PTHR30213:SF1">
    <property type="entry name" value="INNER MEMBRANE PROTEIN YHJD"/>
    <property type="match status" value="1"/>
</dbReference>
<evidence type="ECO:0000256" key="6">
    <source>
        <dbReference type="SAM" id="Phobius"/>
    </source>
</evidence>
<gene>
    <name evidence="7" type="primary">yihY</name>
    <name evidence="7" type="ORF">NCTC11370_01034</name>
</gene>
<sequence length="290" mass="32637">MPRAFYFLKKLYSNWQEDRIASLAASLAYYTLFSLPPALLIFLSISSNFLGEQAAKNQLIAQISELLGKNIALQVQEIIENANQPSTALVARIISIIILLFGASGAFSEIQAGLNIIWKVQAKPHRTWFSIFKNRFLSFGMVLVSAFLLLVFIVFSTLLSILHKHIYLHLGTDIIVLLFINYIFAFIMITLLSAMMFKYLPDIKLRWNNVWVGAVITSLLFSLGKTLIGFYLSHVHIGSVYGAAGSLIILLIWIYYSAQIFFIGAEITKIHSMEKGIKIVPKRNASPVKK</sequence>
<evidence type="ECO:0000313" key="7">
    <source>
        <dbReference type="EMBL" id="STO20973.1"/>
    </source>
</evidence>
<evidence type="ECO:0000256" key="3">
    <source>
        <dbReference type="ARBA" id="ARBA00022692"/>
    </source>
</evidence>
<keyword evidence="8" id="KW-1185">Reference proteome</keyword>
<dbReference type="STRING" id="1094715.GCA_000236165_01388"/>
<feature type="transmembrane region" description="Helical" evidence="6">
    <location>
        <begin position="244"/>
        <end position="265"/>
    </location>
</feature>
<dbReference type="EMBL" id="UGGT01000001">
    <property type="protein sequence ID" value="STO20973.1"/>
    <property type="molecule type" value="Genomic_DNA"/>
</dbReference>
<dbReference type="InterPro" id="IPR017039">
    <property type="entry name" value="Virul_fac_BrkB"/>
</dbReference>
<dbReference type="OrthoDB" id="9797028at2"/>
<evidence type="ECO:0000313" key="8">
    <source>
        <dbReference type="Proteomes" id="UP000254554"/>
    </source>
</evidence>
<dbReference type="NCBIfam" id="TIGR00765">
    <property type="entry name" value="yihY_not_rbn"/>
    <property type="match status" value="1"/>
</dbReference>
<feature type="transmembrane region" description="Helical" evidence="6">
    <location>
        <begin position="93"/>
        <end position="118"/>
    </location>
</feature>
<keyword evidence="5 6" id="KW-0472">Membrane</keyword>
<dbReference type="Proteomes" id="UP000254554">
    <property type="component" value="Unassembled WGS sequence"/>
</dbReference>
<keyword evidence="2" id="KW-1003">Cell membrane</keyword>
<evidence type="ECO:0000256" key="2">
    <source>
        <dbReference type="ARBA" id="ARBA00022475"/>
    </source>
</evidence>
<evidence type="ECO:0000256" key="1">
    <source>
        <dbReference type="ARBA" id="ARBA00004651"/>
    </source>
</evidence>
<dbReference type="PIRSF" id="PIRSF035875">
    <property type="entry name" value="RNase_BN"/>
    <property type="match status" value="1"/>
</dbReference>
<keyword evidence="3 6" id="KW-0812">Transmembrane</keyword>
<feature type="transmembrane region" description="Helical" evidence="6">
    <location>
        <begin position="139"/>
        <end position="162"/>
    </location>
</feature>
<accession>A0A377G873</accession>
<reference evidence="7 8" key="1">
    <citation type="submission" date="2018-06" db="EMBL/GenBank/DDBJ databases">
        <authorList>
            <consortium name="Pathogen Informatics"/>
            <person name="Doyle S."/>
        </authorList>
    </citation>
    <scope>NUCLEOTIDE SEQUENCE [LARGE SCALE GENOMIC DNA]</scope>
    <source>
        <strain evidence="7 8">NCTC11370</strain>
    </source>
</reference>
<evidence type="ECO:0000256" key="5">
    <source>
        <dbReference type="ARBA" id="ARBA00023136"/>
    </source>
</evidence>
<feature type="transmembrane region" description="Helical" evidence="6">
    <location>
        <begin position="174"/>
        <end position="197"/>
    </location>
</feature>
<protein>
    <submittedName>
        <fullName evidence="7">YihY family inner membrane protein</fullName>
    </submittedName>
</protein>
<dbReference type="GeneID" id="93292362"/>
<feature type="transmembrane region" description="Helical" evidence="6">
    <location>
        <begin position="209"/>
        <end position="232"/>
    </location>
</feature>
<dbReference type="RefSeq" id="WP_010653257.1">
    <property type="nucleotide sequence ID" value="NZ_JAPHOS010000001.1"/>
</dbReference>
<comment type="subcellular location">
    <subcellularLocation>
        <location evidence="1">Cell membrane</location>
        <topology evidence="1">Multi-pass membrane protein</topology>
    </subcellularLocation>
</comment>
<name>A0A377G873_9GAMM</name>
<dbReference type="Pfam" id="PF03631">
    <property type="entry name" value="Virul_fac_BrkB"/>
    <property type="match status" value="1"/>
</dbReference>
<dbReference type="AlphaFoldDB" id="A0A377G873"/>
<organism evidence="7 8">
    <name type="scientific">Fluoribacter dumoffii</name>
    <dbReference type="NCBI Taxonomy" id="463"/>
    <lineage>
        <taxon>Bacteria</taxon>
        <taxon>Pseudomonadati</taxon>
        <taxon>Pseudomonadota</taxon>
        <taxon>Gammaproteobacteria</taxon>
        <taxon>Legionellales</taxon>
        <taxon>Legionellaceae</taxon>
        <taxon>Fluoribacter</taxon>
    </lineage>
</organism>
<proteinExistence type="predicted"/>
<evidence type="ECO:0000256" key="4">
    <source>
        <dbReference type="ARBA" id="ARBA00022989"/>
    </source>
</evidence>
<dbReference type="GO" id="GO:0005886">
    <property type="term" value="C:plasma membrane"/>
    <property type="evidence" value="ECO:0007669"/>
    <property type="project" value="UniProtKB-SubCell"/>
</dbReference>